<comment type="catalytic activity">
    <reaction evidence="10">
        <text>a quinol + 2 Fe(III)-[cytochrome c](out) = a quinone + 2 Fe(II)-[cytochrome c](out) + 2 H(+)(out)</text>
        <dbReference type="Rhea" id="RHEA:11484"/>
        <dbReference type="Rhea" id="RHEA-COMP:10350"/>
        <dbReference type="Rhea" id="RHEA-COMP:14399"/>
        <dbReference type="ChEBI" id="CHEBI:15378"/>
        <dbReference type="ChEBI" id="CHEBI:24646"/>
        <dbReference type="ChEBI" id="CHEBI:29033"/>
        <dbReference type="ChEBI" id="CHEBI:29034"/>
        <dbReference type="ChEBI" id="CHEBI:132124"/>
        <dbReference type="EC" id="7.1.1.8"/>
    </reaction>
</comment>
<evidence type="ECO:0000256" key="6">
    <source>
        <dbReference type="ARBA" id="ARBA00023004"/>
    </source>
</evidence>
<evidence type="ECO:0000256" key="5">
    <source>
        <dbReference type="ARBA" id="ARBA00022989"/>
    </source>
</evidence>
<comment type="subunit">
    <text evidence="11">The main subunits of complex b-c1 are: cytochrome b, cytochrome c1 and the Rieske protein.</text>
</comment>
<reference evidence="13" key="1">
    <citation type="submission" date="2017-09" db="EMBL/GenBank/DDBJ databases">
        <authorList>
            <person name="Campbell M.A."/>
            <person name="Lukasik P."/>
            <person name="Simon C."/>
            <person name="McCutcheon J.P."/>
        </authorList>
    </citation>
    <scope>NUCLEOTIDE SEQUENCE [LARGE SCALE GENOMIC DNA]</scope>
    <source>
        <strain evidence="13">MAGNEO</strain>
    </source>
</reference>
<evidence type="ECO:0000256" key="10">
    <source>
        <dbReference type="RuleBase" id="RU004494"/>
    </source>
</evidence>
<keyword evidence="9" id="KW-1015">Disulfide bond</keyword>
<evidence type="ECO:0000313" key="13">
    <source>
        <dbReference type="EMBL" id="PIM95464.1"/>
    </source>
</evidence>
<evidence type="ECO:0000256" key="11">
    <source>
        <dbReference type="RuleBase" id="RU004497"/>
    </source>
</evidence>
<keyword evidence="10" id="KW-0813">Transport</keyword>
<keyword evidence="7" id="KW-0411">Iron-sulfur</keyword>
<dbReference type="PANTHER" id="PTHR10134">
    <property type="entry name" value="CYTOCHROME B-C1 COMPLEX SUBUNIT RIESKE, MITOCHONDRIAL"/>
    <property type="match status" value="1"/>
</dbReference>
<comment type="miscellaneous">
    <text evidence="10">The Rieske protein is a high potential 2Fe-2S protein.</text>
</comment>
<dbReference type="EC" id="7.1.1.8" evidence="10"/>
<protein>
    <recommendedName>
        <fullName evidence="10">Ubiquinol-cytochrome c reductase iron-sulfur subunit</fullName>
        <ecNumber evidence="10">7.1.1.8</ecNumber>
    </recommendedName>
</protein>
<dbReference type="InterPro" id="IPR006317">
    <property type="entry name" value="Ubiquinol_cyt_c_Rdtase_Fe-S-su"/>
</dbReference>
<feature type="transmembrane region" description="Helical" evidence="10">
    <location>
        <begin position="20"/>
        <end position="40"/>
    </location>
</feature>
<comment type="caution">
    <text evidence="13">The sequence shown here is derived from an EMBL/GenBank/DDBJ whole genome shotgun (WGS) entry which is preliminary data.</text>
</comment>
<evidence type="ECO:0000256" key="8">
    <source>
        <dbReference type="ARBA" id="ARBA00023136"/>
    </source>
</evidence>
<keyword evidence="5 10" id="KW-1133">Transmembrane helix</keyword>
<keyword evidence="4" id="KW-0479">Metal-binding</keyword>
<evidence type="ECO:0000259" key="12">
    <source>
        <dbReference type="PROSITE" id="PS51296"/>
    </source>
</evidence>
<name>A0ABX4MFK7_9HYPH</name>
<evidence type="ECO:0000256" key="3">
    <source>
        <dbReference type="ARBA" id="ARBA00022714"/>
    </source>
</evidence>
<keyword evidence="2 10" id="KW-0812">Transmembrane</keyword>
<dbReference type="Proteomes" id="UP000228684">
    <property type="component" value="Unassembled WGS sequence"/>
</dbReference>
<keyword evidence="3" id="KW-0001">2Fe-2S</keyword>
<dbReference type="InterPro" id="IPR036922">
    <property type="entry name" value="Rieske_2Fe-2S_sf"/>
</dbReference>
<evidence type="ECO:0000256" key="4">
    <source>
        <dbReference type="ARBA" id="ARBA00022723"/>
    </source>
</evidence>
<evidence type="ECO:0000313" key="14">
    <source>
        <dbReference type="Proteomes" id="UP000228684"/>
    </source>
</evidence>
<feature type="domain" description="Rieske" evidence="12">
    <location>
        <begin position="123"/>
        <end position="183"/>
    </location>
</feature>
<sequence length="184" mass="20850">MISNLTPNTLVNNKILNKNVWIILSLCYGLMFWPFIVQLLPNNSIHWSSKLKVNLNYILPGKVLTINWNGIPIFIKNRTTSDIKTSRAVKLNKLKDILARNNNLNTKALAFDRNRCADRSCANWLVLVASCTHLGCIPETKNNGWNCTCHGSFYDNSGRIVNGPASYNLKIPRCKRKSNFMIIG</sequence>
<comment type="subcellular location">
    <subcellularLocation>
        <location evidence="1">Membrane</location>
        <topology evidence="1">Single-pass membrane protein</topology>
    </subcellularLocation>
</comment>
<dbReference type="InterPro" id="IPR017941">
    <property type="entry name" value="Rieske_2Fe-2S"/>
</dbReference>
<dbReference type="SUPFAM" id="SSF50022">
    <property type="entry name" value="ISP domain"/>
    <property type="match status" value="1"/>
</dbReference>
<dbReference type="GO" id="GO:0016491">
    <property type="term" value="F:oxidoreductase activity"/>
    <property type="evidence" value="ECO:0007669"/>
    <property type="project" value="UniProtKB-KW"/>
</dbReference>
<evidence type="ECO:0000256" key="7">
    <source>
        <dbReference type="ARBA" id="ARBA00023014"/>
    </source>
</evidence>
<evidence type="ECO:0000256" key="9">
    <source>
        <dbReference type="ARBA" id="ARBA00023157"/>
    </source>
</evidence>
<organism evidence="13 14">
    <name type="scientific">Candidatus Hodgkinia cicadicola</name>
    <dbReference type="NCBI Taxonomy" id="573658"/>
    <lineage>
        <taxon>Bacteria</taxon>
        <taxon>Pseudomonadati</taxon>
        <taxon>Pseudomonadota</taxon>
        <taxon>Alphaproteobacteria</taxon>
        <taxon>Hyphomicrobiales</taxon>
        <taxon>Candidatus Hodgkinia</taxon>
    </lineage>
</organism>
<dbReference type="NCBIfam" id="TIGR01416">
    <property type="entry name" value="Rieske_proteo"/>
    <property type="match status" value="1"/>
</dbReference>
<keyword evidence="10" id="KW-0249">Electron transport</keyword>
<proteinExistence type="predicted"/>
<evidence type="ECO:0000256" key="1">
    <source>
        <dbReference type="ARBA" id="ARBA00004167"/>
    </source>
</evidence>
<dbReference type="InterPro" id="IPR005805">
    <property type="entry name" value="Rieske_Fe-S_prot_C"/>
</dbReference>
<evidence type="ECO:0000256" key="2">
    <source>
        <dbReference type="ARBA" id="ARBA00022692"/>
    </source>
</evidence>
<dbReference type="PROSITE" id="PS51296">
    <property type="entry name" value="RIESKE"/>
    <property type="match status" value="1"/>
</dbReference>
<keyword evidence="14" id="KW-1185">Reference proteome</keyword>
<comment type="cofactor">
    <cofactor evidence="10">
        <name>[2Fe-2S] cluster</name>
        <dbReference type="ChEBI" id="CHEBI:190135"/>
    </cofactor>
    <text evidence="10">Binds 1 [2Fe-2S] cluster per subunit.</text>
</comment>
<dbReference type="InterPro" id="IPR014349">
    <property type="entry name" value="Rieske_Fe-S_prot"/>
</dbReference>
<keyword evidence="6" id="KW-0408">Iron</keyword>
<keyword evidence="8 10" id="KW-0472">Membrane</keyword>
<dbReference type="Gene3D" id="2.102.10.10">
    <property type="entry name" value="Rieske [2Fe-2S] iron-sulphur domain"/>
    <property type="match status" value="1"/>
</dbReference>
<dbReference type="Pfam" id="PF00355">
    <property type="entry name" value="Rieske"/>
    <property type="match status" value="1"/>
</dbReference>
<keyword evidence="13" id="KW-0560">Oxidoreductase</keyword>
<accession>A0ABX4MFK7</accession>
<dbReference type="PRINTS" id="PR00162">
    <property type="entry name" value="RIESKE"/>
</dbReference>
<dbReference type="EMBL" id="NXGM01000028">
    <property type="protein sequence ID" value="PIM95464.1"/>
    <property type="molecule type" value="Genomic_DNA"/>
</dbReference>
<gene>
    <name evidence="13" type="primary">petA</name>
    <name evidence="13" type="ORF">magneo_146</name>
</gene>